<comment type="caution">
    <text evidence="1">The sequence shown here is derived from an EMBL/GenBank/DDBJ whole genome shotgun (WGS) entry which is preliminary data.</text>
</comment>
<protein>
    <submittedName>
        <fullName evidence="1">Uncharacterized protein</fullName>
    </submittedName>
</protein>
<dbReference type="RefSeq" id="WP_160561467.1">
    <property type="nucleotide sequence ID" value="NZ_QZDT01000038.1"/>
</dbReference>
<evidence type="ECO:0000313" key="2">
    <source>
        <dbReference type="Proteomes" id="UP001154420"/>
    </source>
</evidence>
<dbReference type="EMBL" id="QZDT01000038">
    <property type="protein sequence ID" value="NBJ94440.1"/>
    <property type="molecule type" value="Genomic_DNA"/>
</dbReference>
<accession>A0A9X5BHZ3</accession>
<evidence type="ECO:0000313" key="1">
    <source>
        <dbReference type="EMBL" id="NBJ94440.1"/>
    </source>
</evidence>
<keyword evidence="2" id="KW-1185">Reference proteome</keyword>
<proteinExistence type="predicted"/>
<dbReference type="OrthoDB" id="9770834at2"/>
<gene>
    <name evidence="1" type="ORF">D5281_18085</name>
</gene>
<dbReference type="Proteomes" id="UP001154420">
    <property type="component" value="Unassembled WGS sequence"/>
</dbReference>
<dbReference type="AlphaFoldDB" id="A0A9X5BHZ3"/>
<sequence length="205" mass="24028">MKKQRFMILLKKEADTRQVKRLERNDVEIVDNVKKDQEGIMKRTIKDSVFTDLFQDKKYLLQLYKALHPEDTDVTENDLNDITIKNVLTDNIYNDLGFTVGDKLMILVEAQSSVWTVNIIVRALMYLVQTWHDYFERTKQNLYKSKKVQMPIPEVYVIFTGERKTRPSEISLSQEFFGGKECAVDVKVKMIYDGKEGDIINQYVA</sequence>
<reference evidence="1" key="1">
    <citation type="submission" date="2018-09" db="EMBL/GenBank/DDBJ databases">
        <title>Murine metabolic-syndrome-specific gut microbial biobank.</title>
        <authorList>
            <person name="Liu C."/>
        </authorList>
    </citation>
    <scope>NUCLEOTIDE SEQUENCE</scope>
    <source>
        <strain evidence="1">D42-62</strain>
    </source>
</reference>
<name>A0A9X5BHZ3_9FIRM</name>
<organism evidence="1 2">
    <name type="scientific">Parablautia muri</name>
    <dbReference type="NCBI Taxonomy" id="2320879"/>
    <lineage>
        <taxon>Bacteria</taxon>
        <taxon>Bacillati</taxon>
        <taxon>Bacillota</taxon>
        <taxon>Clostridia</taxon>
        <taxon>Lachnospirales</taxon>
        <taxon>Lachnospiraceae</taxon>
        <taxon>Parablautia</taxon>
    </lineage>
</organism>